<keyword evidence="2" id="KW-1185">Reference proteome</keyword>
<evidence type="ECO:0000313" key="1">
    <source>
        <dbReference type="EnsemblProtists" id="HpaP807214"/>
    </source>
</evidence>
<dbReference type="Proteomes" id="UP000011713">
    <property type="component" value="Unassembled WGS sequence"/>
</dbReference>
<proteinExistence type="predicted"/>
<accession>M4BLC9</accession>
<organism evidence="1 2">
    <name type="scientific">Hyaloperonospora arabidopsidis (strain Emoy2)</name>
    <name type="common">Downy mildew agent</name>
    <name type="synonym">Peronospora arabidopsidis</name>
    <dbReference type="NCBI Taxonomy" id="559515"/>
    <lineage>
        <taxon>Eukaryota</taxon>
        <taxon>Sar</taxon>
        <taxon>Stramenopiles</taxon>
        <taxon>Oomycota</taxon>
        <taxon>Peronosporomycetes</taxon>
        <taxon>Peronosporales</taxon>
        <taxon>Peronosporaceae</taxon>
        <taxon>Hyaloperonospora</taxon>
    </lineage>
</organism>
<reference evidence="2" key="1">
    <citation type="journal article" date="2010" name="Science">
        <title>Signatures of adaptation to obligate biotrophy in the Hyaloperonospora arabidopsidis genome.</title>
        <authorList>
            <person name="Baxter L."/>
            <person name="Tripathy S."/>
            <person name="Ishaque N."/>
            <person name="Boot N."/>
            <person name="Cabral A."/>
            <person name="Kemen E."/>
            <person name="Thines M."/>
            <person name="Ah-Fong A."/>
            <person name="Anderson R."/>
            <person name="Badejoko W."/>
            <person name="Bittner-Eddy P."/>
            <person name="Boore J.L."/>
            <person name="Chibucos M.C."/>
            <person name="Coates M."/>
            <person name="Dehal P."/>
            <person name="Delehaunty K."/>
            <person name="Dong S."/>
            <person name="Downton P."/>
            <person name="Dumas B."/>
            <person name="Fabro G."/>
            <person name="Fronick C."/>
            <person name="Fuerstenberg S.I."/>
            <person name="Fulton L."/>
            <person name="Gaulin E."/>
            <person name="Govers F."/>
            <person name="Hughes L."/>
            <person name="Humphray S."/>
            <person name="Jiang R.H."/>
            <person name="Judelson H."/>
            <person name="Kamoun S."/>
            <person name="Kyung K."/>
            <person name="Meijer H."/>
            <person name="Minx P."/>
            <person name="Morris P."/>
            <person name="Nelson J."/>
            <person name="Phuntumart V."/>
            <person name="Qutob D."/>
            <person name="Rehmany A."/>
            <person name="Rougon-Cardoso A."/>
            <person name="Ryden P."/>
            <person name="Torto-Alalibo T."/>
            <person name="Studholme D."/>
            <person name="Wang Y."/>
            <person name="Win J."/>
            <person name="Wood J."/>
            <person name="Clifton S.W."/>
            <person name="Rogers J."/>
            <person name="Van den Ackerveken G."/>
            <person name="Jones J.D."/>
            <person name="McDowell J.M."/>
            <person name="Beynon J."/>
            <person name="Tyler B.M."/>
        </authorList>
    </citation>
    <scope>NUCLEOTIDE SEQUENCE [LARGE SCALE GENOMIC DNA]</scope>
    <source>
        <strain evidence="2">Emoy2</strain>
    </source>
</reference>
<dbReference type="EnsemblProtists" id="HpaT807214">
    <property type="protein sequence ID" value="HpaP807214"/>
    <property type="gene ID" value="HpaG807214"/>
</dbReference>
<dbReference type="AlphaFoldDB" id="M4BLC9"/>
<name>M4BLC9_HYAAE</name>
<evidence type="ECO:0000313" key="2">
    <source>
        <dbReference type="Proteomes" id="UP000011713"/>
    </source>
</evidence>
<dbReference type="InParanoid" id="M4BLC9"/>
<dbReference type="VEuPathDB" id="FungiDB:HpaG807214"/>
<dbReference type="EMBL" id="JH598375">
    <property type="status" value="NOT_ANNOTATED_CDS"/>
    <property type="molecule type" value="Genomic_DNA"/>
</dbReference>
<reference evidence="1" key="2">
    <citation type="submission" date="2015-06" db="UniProtKB">
        <authorList>
            <consortium name="EnsemblProtists"/>
        </authorList>
    </citation>
    <scope>IDENTIFICATION</scope>
    <source>
        <strain evidence="1">Emoy2</strain>
    </source>
</reference>
<protein>
    <submittedName>
        <fullName evidence="1">Uncharacterized protein</fullName>
    </submittedName>
</protein>
<dbReference type="HOGENOM" id="CLU_2390730_0_0_1"/>
<sequence>MLSRLCQDVVAIMDKNTLHNRICTNLVVVFDVRRNTPICYFINLIILHDVIYKVLNCSNCRYDIGIPLRSVICDLLYRTEIVAVDVATAFRLIG</sequence>